<feature type="region of interest" description="Disordered" evidence="1">
    <location>
        <begin position="1"/>
        <end position="29"/>
    </location>
</feature>
<evidence type="ECO:0000313" key="3">
    <source>
        <dbReference type="Proteomes" id="UP001321481"/>
    </source>
</evidence>
<accession>A0ABT6ZH42</accession>
<organism evidence="2 3">
    <name type="scientific">Microbacterium dauci</name>
    <dbReference type="NCBI Taxonomy" id="3048008"/>
    <lineage>
        <taxon>Bacteria</taxon>
        <taxon>Bacillati</taxon>
        <taxon>Actinomycetota</taxon>
        <taxon>Actinomycetes</taxon>
        <taxon>Micrococcales</taxon>
        <taxon>Microbacteriaceae</taxon>
        <taxon>Microbacterium</taxon>
    </lineage>
</organism>
<evidence type="ECO:0000313" key="2">
    <source>
        <dbReference type="EMBL" id="MDJ1115443.1"/>
    </source>
</evidence>
<protein>
    <submittedName>
        <fullName evidence="2">Uncharacterized protein</fullName>
    </submittedName>
</protein>
<proteinExistence type="predicted"/>
<sequence length="65" mass="7135">VIVQGPSSAFTRNTTTSPAPHEARAWGAAAPPPQLGFHLELLQRLNHDLPRGTIQIAKILFRVIR</sequence>
<feature type="non-terminal residue" evidence="2">
    <location>
        <position position="1"/>
    </location>
</feature>
<comment type="caution">
    <text evidence="2">The sequence shown here is derived from an EMBL/GenBank/DDBJ whole genome shotgun (WGS) entry which is preliminary data.</text>
</comment>
<gene>
    <name evidence="2" type="ORF">QNI14_13420</name>
</gene>
<dbReference type="EMBL" id="JASJND010000007">
    <property type="protein sequence ID" value="MDJ1115443.1"/>
    <property type="molecule type" value="Genomic_DNA"/>
</dbReference>
<feature type="compositionally biased region" description="Polar residues" evidence="1">
    <location>
        <begin position="1"/>
        <end position="18"/>
    </location>
</feature>
<reference evidence="2 3" key="1">
    <citation type="submission" date="2023-05" db="EMBL/GenBank/DDBJ databases">
        <title>Microbacterium dauci sp.nov., Isolated from Carrot Rhizosphere Soil.</title>
        <authorList>
            <person name="Xiao Z."/>
            <person name="Zheng J."/>
        </authorList>
    </citation>
    <scope>NUCLEOTIDE SEQUENCE [LARGE SCALE GENOMIC DNA]</scope>
    <source>
        <strain evidence="2 3">LX3-4</strain>
    </source>
</reference>
<keyword evidence="3" id="KW-1185">Reference proteome</keyword>
<evidence type="ECO:0000256" key="1">
    <source>
        <dbReference type="SAM" id="MobiDB-lite"/>
    </source>
</evidence>
<dbReference type="RefSeq" id="WP_283717120.1">
    <property type="nucleotide sequence ID" value="NZ_JASJND010000007.1"/>
</dbReference>
<dbReference type="Proteomes" id="UP001321481">
    <property type="component" value="Unassembled WGS sequence"/>
</dbReference>
<name>A0ABT6ZH42_9MICO</name>